<gene>
    <name evidence="1" type="ORF">FBEOM_3448</name>
</gene>
<reference evidence="1" key="1">
    <citation type="journal article" date="2017" name="Mycologia">
        <title>Fusarium algeriense, sp. nov., a novel toxigenic crown rot pathogen of durum wheat from Algeria is nested in the Fusarium burgessii species complex.</title>
        <authorList>
            <person name="Laraba I."/>
            <person name="Keddad A."/>
            <person name="Boureghda H."/>
            <person name="Abdallah N."/>
            <person name="Vaughan M.M."/>
            <person name="Proctor R.H."/>
            <person name="Busman M."/>
            <person name="O'Donnell K."/>
        </authorList>
    </citation>
    <scope>NUCLEOTIDE SEQUENCE</scope>
    <source>
        <strain evidence="1">NRRL 25174</strain>
    </source>
</reference>
<name>A0A9P5APJ9_9HYPO</name>
<comment type="caution">
    <text evidence="1">The sequence shown here is derived from an EMBL/GenBank/DDBJ whole genome shotgun (WGS) entry which is preliminary data.</text>
</comment>
<sequence>MDSDLGGHNDASALNTTCSMDEKYDELKSHLEEKMEQSFEERGKHIEVLQSTIDGQDGEIAELDEGCFFYFYFYPPLTFNVSFLHHTRRLPGQRLSVLGMEEQHNRLGLTSDDLHFKLWCPELFRYAKPRTSVKIQPGFATRGTERIPSSATYDFSGLYHRKDDRRLHLSYACLLRGSLWGYKGLHDLQVAALCEAFGGLF</sequence>
<evidence type="ECO:0000313" key="2">
    <source>
        <dbReference type="Proteomes" id="UP000730481"/>
    </source>
</evidence>
<protein>
    <submittedName>
        <fullName evidence="1">Uncharacterized protein</fullName>
    </submittedName>
</protein>
<keyword evidence="2" id="KW-1185">Reference proteome</keyword>
<evidence type="ECO:0000313" key="1">
    <source>
        <dbReference type="EMBL" id="KAF4342591.1"/>
    </source>
</evidence>
<dbReference type="Proteomes" id="UP000730481">
    <property type="component" value="Unassembled WGS sequence"/>
</dbReference>
<accession>A0A9P5APJ9</accession>
<dbReference type="AlphaFoldDB" id="A0A9P5APJ9"/>
<reference evidence="1" key="2">
    <citation type="submission" date="2020-02" db="EMBL/GenBank/DDBJ databases">
        <title>Identification and distribution of gene clusters putatively required for synthesis of sphingolipid metabolism inhibitors in phylogenetically diverse species of the filamentous fungus Fusarium.</title>
        <authorList>
            <person name="Kim H.-S."/>
            <person name="Busman M."/>
            <person name="Brown D.W."/>
            <person name="Divon H."/>
            <person name="Uhlig S."/>
            <person name="Proctor R.H."/>
        </authorList>
    </citation>
    <scope>NUCLEOTIDE SEQUENCE</scope>
    <source>
        <strain evidence="1">NRRL 25174</strain>
    </source>
</reference>
<organism evidence="1 2">
    <name type="scientific">Fusarium beomiforme</name>
    <dbReference type="NCBI Taxonomy" id="44412"/>
    <lineage>
        <taxon>Eukaryota</taxon>
        <taxon>Fungi</taxon>
        <taxon>Dikarya</taxon>
        <taxon>Ascomycota</taxon>
        <taxon>Pezizomycotina</taxon>
        <taxon>Sordariomycetes</taxon>
        <taxon>Hypocreomycetidae</taxon>
        <taxon>Hypocreales</taxon>
        <taxon>Nectriaceae</taxon>
        <taxon>Fusarium</taxon>
        <taxon>Fusarium burgessii species complex</taxon>
    </lineage>
</organism>
<proteinExistence type="predicted"/>
<dbReference type="EMBL" id="PVQB02000133">
    <property type="protein sequence ID" value="KAF4342591.1"/>
    <property type="molecule type" value="Genomic_DNA"/>
</dbReference>